<dbReference type="STRING" id="29367.CLPUN_23830"/>
<protein>
    <recommendedName>
        <fullName evidence="3">Polymer-forming cytoskeletal</fullName>
    </recommendedName>
</protein>
<accession>A0A1S8THV7</accession>
<evidence type="ECO:0000313" key="2">
    <source>
        <dbReference type="Proteomes" id="UP000190890"/>
    </source>
</evidence>
<sequence length="286" mass="32210">MKKNVWALGNRTISGEVDRVYAAGNLEINEANIKKMRVAGEININDSYINKLNVVGNIDSVNSNFGDFKAVGNIEIKGHSKALTFMLTGILKAEFLECDVLRNSIRGVVAKSSNILAYKGFFKAKTFENLYPFNMSCEFQFNNIISATLLQYNGMLECERFYSFEEIQAEGVNAEFIYIKPSKKINIASIFGSKIIISNNFKGDKEFEMLPMTMSLNSYRRNNKKKGSIMSVKEIEGDKIEVEYVKADYISGIDVVIGDLCIIEKVEYKNSIKISEKAVVNEVIKL</sequence>
<keyword evidence="2" id="KW-1185">Reference proteome</keyword>
<evidence type="ECO:0008006" key="3">
    <source>
        <dbReference type="Google" id="ProtNLM"/>
    </source>
</evidence>
<organism evidence="1 2">
    <name type="scientific">Clostridium puniceum</name>
    <dbReference type="NCBI Taxonomy" id="29367"/>
    <lineage>
        <taxon>Bacteria</taxon>
        <taxon>Bacillati</taxon>
        <taxon>Bacillota</taxon>
        <taxon>Clostridia</taxon>
        <taxon>Eubacteriales</taxon>
        <taxon>Clostridiaceae</taxon>
        <taxon>Clostridium</taxon>
    </lineage>
</organism>
<name>A0A1S8THV7_9CLOT</name>
<dbReference type="AlphaFoldDB" id="A0A1S8THV7"/>
<dbReference type="RefSeq" id="WP_077847512.1">
    <property type="nucleotide sequence ID" value="NZ_LZZM01000153.1"/>
</dbReference>
<dbReference type="OrthoDB" id="1730007at2"/>
<reference evidence="1 2" key="1">
    <citation type="submission" date="2016-05" db="EMBL/GenBank/DDBJ databases">
        <title>Microbial solvent formation.</title>
        <authorList>
            <person name="Poehlein A."/>
            <person name="Montoya Solano J.D."/>
            <person name="Flitsch S."/>
            <person name="Krabben P."/>
            <person name="Duerre P."/>
            <person name="Daniel R."/>
        </authorList>
    </citation>
    <scope>NUCLEOTIDE SEQUENCE [LARGE SCALE GENOMIC DNA]</scope>
    <source>
        <strain evidence="1 2">DSM 2619</strain>
    </source>
</reference>
<comment type="caution">
    <text evidence="1">The sequence shown here is derived from an EMBL/GenBank/DDBJ whole genome shotgun (WGS) entry which is preliminary data.</text>
</comment>
<evidence type="ECO:0000313" key="1">
    <source>
        <dbReference type="EMBL" id="OOM77266.1"/>
    </source>
</evidence>
<dbReference type="Proteomes" id="UP000190890">
    <property type="component" value="Unassembled WGS sequence"/>
</dbReference>
<gene>
    <name evidence="1" type="ORF">CLPUN_23830</name>
</gene>
<proteinExistence type="predicted"/>
<dbReference type="EMBL" id="LZZM01000153">
    <property type="protein sequence ID" value="OOM77266.1"/>
    <property type="molecule type" value="Genomic_DNA"/>
</dbReference>